<feature type="compositionally biased region" description="Low complexity" evidence="1">
    <location>
        <begin position="121"/>
        <end position="149"/>
    </location>
</feature>
<dbReference type="InterPro" id="IPR050237">
    <property type="entry name" value="ATP-dep_AMP-bd_enzyme"/>
</dbReference>
<dbReference type="Proteomes" id="UP001321475">
    <property type="component" value="Chromosome"/>
</dbReference>
<keyword evidence="4" id="KW-1185">Reference proteome</keyword>
<dbReference type="EMBL" id="AP027729">
    <property type="protein sequence ID" value="BDZ42211.1"/>
    <property type="molecule type" value="Genomic_DNA"/>
</dbReference>
<dbReference type="InterPro" id="IPR000873">
    <property type="entry name" value="AMP-dep_synth/lig_dom"/>
</dbReference>
<dbReference type="SUPFAM" id="SSF56801">
    <property type="entry name" value="Acetyl-CoA synthetase-like"/>
    <property type="match status" value="1"/>
</dbReference>
<organism evidence="3 4">
    <name type="scientific">Paraoerskovia sediminicola</name>
    <dbReference type="NCBI Taxonomy" id="1138587"/>
    <lineage>
        <taxon>Bacteria</taxon>
        <taxon>Bacillati</taxon>
        <taxon>Actinomycetota</taxon>
        <taxon>Actinomycetes</taxon>
        <taxon>Micrococcales</taxon>
        <taxon>Cellulomonadaceae</taxon>
        <taxon>Paraoerskovia</taxon>
    </lineage>
</organism>
<feature type="domain" description="AMP-dependent synthetase/ligase" evidence="2">
    <location>
        <begin position="16"/>
        <end position="142"/>
    </location>
</feature>
<evidence type="ECO:0000313" key="4">
    <source>
        <dbReference type="Proteomes" id="UP001321475"/>
    </source>
</evidence>
<sequence>MSNPSNSTLSVAAILAESATNHADSVALVMGDQEITYATLWEETKAYAGALRARGIGPGDAVAVLLPNVPDFARCYYGILALGATVVPVHALLKGREIEYILRDSGAKLLLVGAPLLAEGARAPPARASTRSRCCCPTTRSTTSRSPASRTRRRPRSLSTPTSRSTRRRPRRSSTRAARPASPRARSGATSRSSSRSARSSSTRCRSTRTT</sequence>
<reference evidence="4" key="1">
    <citation type="journal article" date="2019" name="Int. J. Syst. Evol. Microbiol.">
        <title>The Global Catalogue of Microorganisms (GCM) 10K type strain sequencing project: providing services to taxonomists for standard genome sequencing and annotation.</title>
        <authorList>
            <consortium name="The Broad Institute Genomics Platform"/>
            <consortium name="The Broad Institute Genome Sequencing Center for Infectious Disease"/>
            <person name="Wu L."/>
            <person name="Ma J."/>
        </authorList>
    </citation>
    <scope>NUCLEOTIDE SEQUENCE [LARGE SCALE GENOMIC DNA]</scope>
    <source>
        <strain evidence="4">NBRC 108565</strain>
    </source>
</reference>
<name>A0ABM8G2C6_9CELL</name>
<feature type="compositionally biased region" description="Low complexity" evidence="1">
    <location>
        <begin position="175"/>
        <end position="211"/>
    </location>
</feature>
<feature type="region of interest" description="Disordered" evidence="1">
    <location>
        <begin position="121"/>
        <end position="211"/>
    </location>
</feature>
<feature type="compositionally biased region" description="Basic residues" evidence="1">
    <location>
        <begin position="165"/>
        <end position="174"/>
    </location>
</feature>
<dbReference type="PANTHER" id="PTHR43767:SF12">
    <property type="entry name" value="AMP-DEPENDENT SYNTHETASE AND LIGASE"/>
    <property type="match status" value="1"/>
</dbReference>
<evidence type="ECO:0000259" key="2">
    <source>
        <dbReference type="Pfam" id="PF00501"/>
    </source>
</evidence>
<dbReference type="PANTHER" id="PTHR43767">
    <property type="entry name" value="LONG-CHAIN-FATTY-ACID--COA LIGASE"/>
    <property type="match status" value="1"/>
</dbReference>
<evidence type="ECO:0000313" key="3">
    <source>
        <dbReference type="EMBL" id="BDZ42211.1"/>
    </source>
</evidence>
<gene>
    <name evidence="3" type="ORF">GCM10025865_15100</name>
</gene>
<dbReference type="Pfam" id="PF00501">
    <property type="entry name" value="AMP-binding"/>
    <property type="match status" value="1"/>
</dbReference>
<evidence type="ECO:0000256" key="1">
    <source>
        <dbReference type="SAM" id="MobiDB-lite"/>
    </source>
</evidence>
<protein>
    <recommendedName>
        <fullName evidence="2">AMP-dependent synthetase/ligase domain-containing protein</fullName>
    </recommendedName>
</protein>
<dbReference type="Gene3D" id="3.40.50.980">
    <property type="match status" value="1"/>
</dbReference>
<proteinExistence type="predicted"/>
<accession>A0ABM8G2C6</accession>